<proteinExistence type="evidence at transcript level"/>
<dbReference type="AlphaFoldDB" id="A0A0C9S4Y8"/>
<evidence type="ECO:0000313" key="2">
    <source>
        <dbReference type="EMBL" id="JAG92404.1"/>
    </source>
</evidence>
<evidence type="ECO:0000256" key="1">
    <source>
        <dbReference type="SAM" id="SignalP"/>
    </source>
</evidence>
<organism evidence="2">
    <name type="scientific">Amblyomma americanum</name>
    <name type="common">Lone star tick</name>
    <dbReference type="NCBI Taxonomy" id="6943"/>
    <lineage>
        <taxon>Eukaryota</taxon>
        <taxon>Metazoa</taxon>
        <taxon>Ecdysozoa</taxon>
        <taxon>Arthropoda</taxon>
        <taxon>Chelicerata</taxon>
        <taxon>Arachnida</taxon>
        <taxon>Acari</taxon>
        <taxon>Parasitiformes</taxon>
        <taxon>Ixodida</taxon>
        <taxon>Ixodoidea</taxon>
        <taxon>Ixodidae</taxon>
        <taxon>Amblyomminae</taxon>
        <taxon>Amblyomma</taxon>
    </lineage>
</organism>
<dbReference type="EMBL" id="GBZX01000336">
    <property type="protein sequence ID" value="JAG92404.1"/>
    <property type="molecule type" value="mRNA"/>
</dbReference>
<feature type="chain" id="PRO_5002202880" evidence="1">
    <location>
        <begin position="21"/>
        <end position="186"/>
    </location>
</feature>
<sequence>MRLVALFSVCFGLCALECAASTLKPYLPNNQSYNRTLKALRTNATLRMLQYSGFLEDKVEHCLLSNFINKTRDGARRTLETASIGSHNQTKRNVTIHLHNEKPYPYIEVFAEKGDLEYRWSERKDVLFGSTRCFILEAQPVIYVKLPVCVVWGFVNESDECFRKSPKLCEEIKNVTLTNCQGFQQK</sequence>
<keyword evidence="1" id="KW-0732">Signal</keyword>
<dbReference type="InterPro" id="IPR012674">
    <property type="entry name" value="Calycin"/>
</dbReference>
<dbReference type="Gene3D" id="2.40.128.20">
    <property type="match status" value="1"/>
</dbReference>
<protein>
    <submittedName>
        <fullName evidence="2">Putative secreted protein 94</fullName>
    </submittedName>
</protein>
<accession>A0A0C9S4Y8</accession>
<feature type="signal peptide" evidence="1">
    <location>
        <begin position="1"/>
        <end position="20"/>
    </location>
</feature>
<reference evidence="2" key="1">
    <citation type="journal article" date="2015" name="PLoS ONE">
        <title>An Insight into the Sialome of the Lone Star Tick, Amblyomma americanum, with a Glimpse on Its Time Dependent Gene Expression.</title>
        <authorList>
            <person name="Karim S."/>
            <person name="Ribeiro J.M."/>
        </authorList>
    </citation>
    <scope>NUCLEOTIDE SEQUENCE</scope>
    <source>
        <tissue evidence="2">Salivary gland</tissue>
    </source>
</reference>
<name>A0A0C9S4Y8_AMBAM</name>